<sequence>MTKTLRLTFPEWQGGINPIYYLGSQILRAIAPVNAKHLDVEVPVRTDFTQEQAIENGVYAGKVLAEQQSSAKSILKIHQPEKVIVFGGDCSVSQAPFDYLHGKYKEQLGILWVDTHPDISTPNQFPNEHAMVLGNLLGEGAPELAALVENPFQKKQVFYAGLVVNEKMSAYEKDYLAKHQLAYLTPQELEERANEIVDWIEKNNFKYLAVHFDLDVLTSQDFYSLLYNKPYQGEVPFTTGELKLQQVLTLLKLVEKHSQVVGLTFAEYTPWDMHNLQKFMQDLEIFS</sequence>
<evidence type="ECO:0000256" key="1">
    <source>
        <dbReference type="ARBA" id="ARBA00022723"/>
    </source>
</evidence>
<keyword evidence="2" id="KW-0378">Hydrolase</keyword>
<reference evidence="5 6" key="1">
    <citation type="submission" date="2017-08" db="EMBL/GenBank/DDBJ databases">
        <title>Reclassification of Bisgaard taxon 37 and 44.</title>
        <authorList>
            <person name="Christensen H."/>
        </authorList>
    </citation>
    <scope>NUCLEOTIDE SEQUENCE [LARGE SCALE GENOMIC DNA]</scope>
    <source>
        <strain evidence="5 6">B96_4</strain>
    </source>
</reference>
<dbReference type="InterPro" id="IPR023696">
    <property type="entry name" value="Ureohydrolase_dom_sf"/>
</dbReference>
<dbReference type="Gene3D" id="3.40.800.10">
    <property type="entry name" value="Ureohydrolase domain"/>
    <property type="match status" value="1"/>
</dbReference>
<dbReference type="PANTHER" id="PTHR43782:SF3">
    <property type="entry name" value="ARGINASE"/>
    <property type="match status" value="1"/>
</dbReference>
<dbReference type="GO" id="GO:0030145">
    <property type="term" value="F:manganese ion binding"/>
    <property type="evidence" value="ECO:0007669"/>
    <property type="project" value="TreeGrafter"/>
</dbReference>
<dbReference type="AlphaFoldDB" id="A0A3A1YAR6"/>
<dbReference type="GO" id="GO:0004053">
    <property type="term" value="F:arginase activity"/>
    <property type="evidence" value="ECO:0007669"/>
    <property type="project" value="TreeGrafter"/>
</dbReference>
<dbReference type="PANTHER" id="PTHR43782">
    <property type="entry name" value="ARGINASE"/>
    <property type="match status" value="1"/>
</dbReference>
<gene>
    <name evidence="5" type="ORF">CJP74_02225</name>
</gene>
<comment type="similarity">
    <text evidence="4">Belongs to the arginase family.</text>
</comment>
<proteinExistence type="inferred from homology"/>
<protein>
    <recommendedName>
        <fullName evidence="7">Arginase</fullName>
    </recommendedName>
</protein>
<evidence type="ECO:0000256" key="2">
    <source>
        <dbReference type="ARBA" id="ARBA00022801"/>
    </source>
</evidence>
<evidence type="ECO:0000256" key="3">
    <source>
        <dbReference type="ARBA" id="ARBA00023211"/>
    </source>
</evidence>
<keyword evidence="3" id="KW-0464">Manganese</keyword>
<dbReference type="RefSeq" id="WP_119496654.1">
    <property type="nucleotide sequence ID" value="NZ_NRJH01000018.1"/>
</dbReference>
<dbReference type="EMBL" id="NRJH01000018">
    <property type="protein sequence ID" value="RIY33264.1"/>
    <property type="molecule type" value="Genomic_DNA"/>
</dbReference>
<evidence type="ECO:0008006" key="7">
    <source>
        <dbReference type="Google" id="ProtNLM"/>
    </source>
</evidence>
<dbReference type="Pfam" id="PF00491">
    <property type="entry name" value="Arginase"/>
    <property type="match status" value="1"/>
</dbReference>
<dbReference type="Proteomes" id="UP000266258">
    <property type="component" value="Unassembled WGS sequence"/>
</dbReference>
<accession>A0A3A1YAR6</accession>
<evidence type="ECO:0000313" key="5">
    <source>
        <dbReference type="EMBL" id="RIY33264.1"/>
    </source>
</evidence>
<dbReference type="GO" id="GO:0005829">
    <property type="term" value="C:cytosol"/>
    <property type="evidence" value="ECO:0007669"/>
    <property type="project" value="TreeGrafter"/>
</dbReference>
<keyword evidence="6" id="KW-1185">Reference proteome</keyword>
<dbReference type="OrthoDB" id="9789727at2"/>
<name>A0A3A1YAR6_9GAMM</name>
<dbReference type="InterPro" id="IPR006035">
    <property type="entry name" value="Ureohydrolase"/>
</dbReference>
<keyword evidence="1" id="KW-0479">Metal-binding</keyword>
<evidence type="ECO:0000256" key="4">
    <source>
        <dbReference type="PROSITE-ProRule" id="PRU00742"/>
    </source>
</evidence>
<evidence type="ECO:0000313" key="6">
    <source>
        <dbReference type="Proteomes" id="UP000266258"/>
    </source>
</evidence>
<dbReference type="PROSITE" id="PS51409">
    <property type="entry name" value="ARGINASE_2"/>
    <property type="match status" value="1"/>
</dbReference>
<comment type="caution">
    <text evidence="5">The sequence shown here is derived from an EMBL/GenBank/DDBJ whole genome shotgun (WGS) entry which is preliminary data.</text>
</comment>
<organism evidence="5 6">
    <name type="scientific">Psittacicella melopsittaci</name>
    <dbReference type="NCBI Taxonomy" id="2028576"/>
    <lineage>
        <taxon>Bacteria</taxon>
        <taxon>Pseudomonadati</taxon>
        <taxon>Pseudomonadota</taxon>
        <taxon>Gammaproteobacteria</taxon>
        <taxon>Pasteurellales</taxon>
        <taxon>Psittacicellaceae</taxon>
        <taxon>Psittacicella</taxon>
    </lineage>
</organism>
<dbReference type="CDD" id="cd09999">
    <property type="entry name" value="Arginase-like_1"/>
    <property type="match status" value="1"/>
</dbReference>
<dbReference type="SUPFAM" id="SSF52768">
    <property type="entry name" value="Arginase/deacetylase"/>
    <property type="match status" value="1"/>
</dbReference>